<proteinExistence type="predicted"/>
<dbReference type="EMBL" id="CAXDID020000679">
    <property type="protein sequence ID" value="CAL6109975.1"/>
    <property type="molecule type" value="Genomic_DNA"/>
</dbReference>
<dbReference type="EMBL" id="CATOUU010000222">
    <property type="protein sequence ID" value="CAI9921399.1"/>
    <property type="molecule type" value="Genomic_DNA"/>
</dbReference>
<dbReference type="Proteomes" id="UP001642409">
    <property type="component" value="Unassembled WGS sequence"/>
</dbReference>
<comment type="caution">
    <text evidence="1">The sequence shown here is derived from an EMBL/GenBank/DDBJ whole genome shotgun (WGS) entry which is preliminary data.</text>
</comment>
<organism evidence="1">
    <name type="scientific">Hexamita inflata</name>
    <dbReference type="NCBI Taxonomy" id="28002"/>
    <lineage>
        <taxon>Eukaryota</taxon>
        <taxon>Metamonada</taxon>
        <taxon>Diplomonadida</taxon>
        <taxon>Hexamitidae</taxon>
        <taxon>Hexamitinae</taxon>
        <taxon>Hexamita</taxon>
    </lineage>
</organism>
<evidence type="ECO:0000313" key="2">
    <source>
        <dbReference type="EMBL" id="CAL6109975.1"/>
    </source>
</evidence>
<name>A0AA86TKJ7_9EUKA</name>
<accession>A0AA86TKJ7</accession>
<evidence type="ECO:0000313" key="3">
    <source>
        <dbReference type="Proteomes" id="UP001642409"/>
    </source>
</evidence>
<evidence type="ECO:0000313" key="1">
    <source>
        <dbReference type="EMBL" id="CAI9921399.1"/>
    </source>
</evidence>
<gene>
    <name evidence="2" type="ORF">HINF_LOCUS75699</name>
    <name evidence="1" type="ORF">HINF_LOCUS9044</name>
</gene>
<keyword evidence="3" id="KW-1185">Reference proteome</keyword>
<protein>
    <submittedName>
        <fullName evidence="2">Hypothetical_protein</fullName>
    </submittedName>
</protein>
<reference evidence="2 3" key="2">
    <citation type="submission" date="2024-07" db="EMBL/GenBank/DDBJ databases">
        <authorList>
            <person name="Akdeniz Z."/>
        </authorList>
    </citation>
    <scope>NUCLEOTIDE SEQUENCE [LARGE SCALE GENOMIC DNA]</scope>
</reference>
<sequence>MAWRDGGARTADAIISFGRGPRQITWLSTQPAKLIEEFRTAPEATSVDEQKRVRHVSQNPAFQFSSGMQCQSRIPFRKSSLERPVLRQAFLKSCRQIVGDIEAETGAQQQNSDALFRCL</sequence>
<dbReference type="AlphaFoldDB" id="A0AA86TKJ7"/>
<reference evidence="1" key="1">
    <citation type="submission" date="2023-06" db="EMBL/GenBank/DDBJ databases">
        <authorList>
            <person name="Kurt Z."/>
        </authorList>
    </citation>
    <scope>NUCLEOTIDE SEQUENCE</scope>
</reference>